<feature type="compositionally biased region" description="Low complexity" evidence="4">
    <location>
        <begin position="598"/>
        <end position="609"/>
    </location>
</feature>
<dbReference type="PANTHER" id="PTHR11559">
    <property type="entry name" value="CARBOXYLESTERASE"/>
    <property type="match status" value="1"/>
</dbReference>
<evidence type="ECO:0000256" key="2">
    <source>
        <dbReference type="ARBA" id="ARBA00022801"/>
    </source>
</evidence>
<feature type="domain" description="Carboxylesterase type B" evidence="5">
    <location>
        <begin position="35"/>
        <end position="551"/>
    </location>
</feature>
<comment type="similarity">
    <text evidence="1 3">Belongs to the type-B carboxylesterase/lipase family.</text>
</comment>
<dbReference type="EC" id="3.1.1.-" evidence="3"/>
<evidence type="ECO:0000259" key="5">
    <source>
        <dbReference type="Pfam" id="PF00135"/>
    </source>
</evidence>
<evidence type="ECO:0000256" key="3">
    <source>
        <dbReference type="RuleBase" id="RU361235"/>
    </source>
</evidence>
<comment type="caution">
    <text evidence="6">The sequence shown here is derived from an EMBL/GenBank/DDBJ whole genome shotgun (WGS) entry which is preliminary data.</text>
</comment>
<dbReference type="Gene3D" id="3.40.50.1820">
    <property type="entry name" value="alpha/beta hydrolase"/>
    <property type="match status" value="1"/>
</dbReference>
<dbReference type="InterPro" id="IPR050309">
    <property type="entry name" value="Type-B_Carboxylest/Lipase"/>
</dbReference>
<dbReference type="GO" id="GO:0016787">
    <property type="term" value="F:hydrolase activity"/>
    <property type="evidence" value="ECO:0007669"/>
    <property type="project" value="UniProtKB-KW"/>
</dbReference>
<keyword evidence="7" id="KW-1185">Reference proteome</keyword>
<protein>
    <recommendedName>
        <fullName evidence="3">Carboxylic ester hydrolase</fullName>
        <ecNumber evidence="3">3.1.1.-</ecNumber>
    </recommendedName>
</protein>
<evidence type="ECO:0000256" key="4">
    <source>
        <dbReference type="SAM" id="MobiDB-lite"/>
    </source>
</evidence>
<dbReference type="OrthoDB" id="9775851at2"/>
<dbReference type="PATRIC" id="fig|1280951.3.peg.743"/>
<dbReference type="AlphaFoldDB" id="A0A059FZ92"/>
<dbReference type="InterPro" id="IPR029058">
    <property type="entry name" value="AB_hydrolase_fold"/>
</dbReference>
<dbReference type="InterPro" id="IPR002018">
    <property type="entry name" value="CarbesteraseB"/>
</dbReference>
<keyword evidence="2 3" id="KW-0378">Hydrolase</keyword>
<feature type="compositionally biased region" description="Pro residues" evidence="4">
    <location>
        <begin position="654"/>
        <end position="668"/>
    </location>
</feature>
<accession>A0A059FZ92</accession>
<dbReference type="EMBL" id="ARYI01000002">
    <property type="protein sequence ID" value="KCZ95835.1"/>
    <property type="molecule type" value="Genomic_DNA"/>
</dbReference>
<proteinExistence type="inferred from homology"/>
<feature type="region of interest" description="Disordered" evidence="4">
    <location>
        <begin position="598"/>
        <end position="674"/>
    </location>
</feature>
<sequence>MRRFGIVVLLLLLAGAAFGWYTLRKPPKPMDMSEPVRIHQGVVIGGVDRDNPDVIVFNGIPYGTAKRWSPPAAPPQWGAISRDTREYGPECLQSRGRSGAFIDAILEGVGLSGFERMMARTAISLQKPPPEAEDCLSLNIRTANLGGRELQPVMVWIHGGSHQFGSGSQSIYQANGLVEKGAVLVTINYRLGAFGYLAHPALSEEAGTSGNYGLLDQVSALNWVRENIAVFGGDPNNVTVFGESAGAQSVTELMASPLSDGLFHKAILQSGASTYNALHLKRSAIPGVKSAEDAGTEFLSGLVPDDARADDLRTIPAAEIIARSEARRDLAPYFLPVVDGKVLPRPIGAAFRDGQTPRVPLLAGFNADEGSLFYDEIYSPTVLRPQISGTLEEREAALAAVFGQNPAKALQALYGMNTLESWDEGAVDMLGDDMFGVHMRYVGRRNVEGGEPTYLYHFTRVSPSPRQTIGAFHASEIPFVFNSHLPGLKVTDGDLALTEAMMTYWTNFARTGDPNGTGVPEWPAYSLERDVWLDLNHSIRVIDGLRARRLDILEETLLNRIEQMAGAPPVPDLPEPVAPDAEPAGLEETAPAVIAPRQPAAAAPVKTAPVPAPAPAPRTEPKEVLPEPILRPLYPPAETAPAEVPAEDDANLPAPEPATEPVAEPLPQPASDGQ</sequence>
<evidence type="ECO:0000313" key="7">
    <source>
        <dbReference type="Proteomes" id="UP000025061"/>
    </source>
</evidence>
<evidence type="ECO:0000313" key="6">
    <source>
        <dbReference type="EMBL" id="KCZ95835.1"/>
    </source>
</evidence>
<dbReference type="Pfam" id="PF00135">
    <property type="entry name" value="COesterase"/>
    <property type="match status" value="1"/>
</dbReference>
<dbReference type="SUPFAM" id="SSF53474">
    <property type="entry name" value="alpha/beta-Hydrolases"/>
    <property type="match status" value="1"/>
</dbReference>
<evidence type="ECO:0000256" key="1">
    <source>
        <dbReference type="ARBA" id="ARBA00005964"/>
    </source>
</evidence>
<name>A0A059FZ92_9PROT</name>
<gene>
    <name evidence="6" type="ORF">HHI_03652</name>
</gene>
<dbReference type="Proteomes" id="UP000025061">
    <property type="component" value="Unassembled WGS sequence"/>
</dbReference>
<dbReference type="InterPro" id="IPR019826">
    <property type="entry name" value="Carboxylesterase_B_AS"/>
</dbReference>
<reference evidence="6 7" key="1">
    <citation type="submission" date="2013-04" db="EMBL/GenBank/DDBJ databases">
        <title>Hyphomonas hirschiana VP5 Genome Sequencing.</title>
        <authorList>
            <person name="Lai Q."/>
            <person name="Shao Z."/>
        </authorList>
    </citation>
    <scope>NUCLEOTIDE SEQUENCE [LARGE SCALE GENOMIC DNA]</scope>
    <source>
        <strain evidence="6 7">VP5</strain>
    </source>
</reference>
<dbReference type="RefSeq" id="WP_035590545.1">
    <property type="nucleotide sequence ID" value="NZ_ARYI01000002.1"/>
</dbReference>
<dbReference type="PROSITE" id="PS00122">
    <property type="entry name" value="CARBOXYLESTERASE_B_1"/>
    <property type="match status" value="1"/>
</dbReference>
<dbReference type="ESTHER" id="hypna-q0c2w4">
    <property type="family name" value="Carb_B_Bacteria"/>
</dbReference>
<organism evidence="6 7">
    <name type="scientific">Hyphomonas hirschiana VP5</name>
    <dbReference type="NCBI Taxonomy" id="1280951"/>
    <lineage>
        <taxon>Bacteria</taxon>
        <taxon>Pseudomonadati</taxon>
        <taxon>Pseudomonadota</taxon>
        <taxon>Alphaproteobacteria</taxon>
        <taxon>Hyphomonadales</taxon>
        <taxon>Hyphomonadaceae</taxon>
        <taxon>Hyphomonas</taxon>
    </lineage>
</organism>